<reference evidence="1 2" key="2">
    <citation type="submission" date="2013-02" db="EMBL/GenBank/DDBJ databases">
        <title>The Genome Sequence of Plasmodium falciparum 7G8.</title>
        <authorList>
            <consortium name="The Broad Institute Genome Sequencing Platform"/>
            <consortium name="The Broad Institute Genome Sequencing Center for Infectious Disease"/>
            <person name="Neafsey D."/>
            <person name="Cheeseman I."/>
            <person name="Volkman S."/>
            <person name="Adams J."/>
            <person name="Walker B."/>
            <person name="Young S.K."/>
            <person name="Zeng Q."/>
            <person name="Gargeya S."/>
            <person name="Fitzgerald M."/>
            <person name="Haas B."/>
            <person name="Abouelleil A."/>
            <person name="Alvarado L."/>
            <person name="Arachchi H.M."/>
            <person name="Berlin A.M."/>
            <person name="Chapman S.B."/>
            <person name="Dewar J."/>
            <person name="Goldberg J."/>
            <person name="Griggs A."/>
            <person name="Gujja S."/>
            <person name="Hansen M."/>
            <person name="Howarth C."/>
            <person name="Imamovic A."/>
            <person name="Larimer J."/>
            <person name="McCowan C."/>
            <person name="Murphy C."/>
            <person name="Neiman D."/>
            <person name="Pearson M."/>
            <person name="Priest M."/>
            <person name="Roberts A."/>
            <person name="Saif S."/>
            <person name="Shea T."/>
            <person name="Sisk P."/>
            <person name="Sykes S."/>
            <person name="Wortman J."/>
            <person name="Nusbaum C."/>
            <person name="Birren B."/>
        </authorList>
    </citation>
    <scope>NUCLEOTIDE SEQUENCE [LARGE SCALE GENOMIC DNA]</scope>
    <source>
        <strain evidence="1 2">7G8</strain>
    </source>
</reference>
<name>W7F3J0_PLAF8</name>
<protein>
    <submittedName>
        <fullName evidence="1">Uncharacterized protein</fullName>
    </submittedName>
</protein>
<evidence type="ECO:0000313" key="2">
    <source>
        <dbReference type="Proteomes" id="UP000030688"/>
    </source>
</evidence>
<dbReference type="AlphaFoldDB" id="W7F3J0"/>
<accession>W7F3J0</accession>
<gene>
    <name evidence="1" type="ORF">PFBG_02283</name>
</gene>
<sequence length="29" mass="3807">MRIFEKKKRDYRFSYENIRTKEKKNKQNK</sequence>
<dbReference type="EMBL" id="KE123609">
    <property type="protein sequence ID" value="EUR73082.1"/>
    <property type="molecule type" value="Genomic_DNA"/>
</dbReference>
<evidence type="ECO:0000313" key="1">
    <source>
        <dbReference type="EMBL" id="EUR73082.1"/>
    </source>
</evidence>
<organism evidence="1 2">
    <name type="scientific">Plasmodium falciparum (isolate 7G8)</name>
    <dbReference type="NCBI Taxonomy" id="57266"/>
    <lineage>
        <taxon>Eukaryota</taxon>
        <taxon>Sar</taxon>
        <taxon>Alveolata</taxon>
        <taxon>Apicomplexa</taxon>
        <taxon>Aconoidasida</taxon>
        <taxon>Haemosporida</taxon>
        <taxon>Plasmodiidae</taxon>
        <taxon>Plasmodium</taxon>
        <taxon>Plasmodium (Laverania)</taxon>
    </lineage>
</organism>
<proteinExistence type="predicted"/>
<dbReference type="Proteomes" id="UP000030688">
    <property type="component" value="Unassembled WGS sequence"/>
</dbReference>
<reference evidence="2" key="1">
    <citation type="submission" date="2007-11" db="EMBL/GenBank/DDBJ databases">
        <authorList>
            <consortium name="The Broad Institute Genome Sequencing Platform"/>
            <person name="Volkman S.K."/>
            <person name="Daily J.P."/>
            <person name="Sarr O."/>
            <person name="Ndiaye D."/>
            <person name="Ndir O."/>
            <person name="Mboup S."/>
            <person name="Lukens A."/>
            <person name="Stange-Thomann N."/>
            <person name="Mauceli E."/>
            <person name="Gnerre S."/>
            <person name="Jaffe D."/>
            <person name="Zainoun J."/>
            <person name="Wiegand R.C."/>
            <person name="Birren B."/>
            <person name="Galagan J."/>
            <person name="Lander E."/>
            <person name="Wirth D.F."/>
        </authorList>
    </citation>
    <scope>NUCLEOTIDE SEQUENCE [LARGE SCALE GENOMIC DNA]</scope>
    <source>
        <strain evidence="2">7G8</strain>
    </source>
</reference>